<feature type="transmembrane region" description="Helical" evidence="16 17">
    <location>
        <begin position="12"/>
        <end position="33"/>
    </location>
</feature>
<gene>
    <name evidence="16" type="primary">oadG</name>
    <name evidence="18" type="ORF">FV139_05685</name>
</gene>
<dbReference type="GO" id="GO:0008948">
    <property type="term" value="F:oxaloacetate decarboxylase activity"/>
    <property type="evidence" value="ECO:0007669"/>
    <property type="project" value="UniProtKB-UniRule"/>
</dbReference>
<comment type="subcellular location">
    <subcellularLocation>
        <location evidence="3 16 17">Cell membrane</location>
        <topology evidence="3 16 17">Single-pass membrane protein</topology>
    </subcellularLocation>
</comment>
<dbReference type="GO" id="GO:0036376">
    <property type="term" value="P:sodium ion export across plasma membrane"/>
    <property type="evidence" value="ECO:0007669"/>
    <property type="project" value="InterPro"/>
</dbReference>
<keyword evidence="8 16" id="KW-0812">Transmembrane</keyword>
<keyword evidence="14 16" id="KW-0739">Sodium transport</keyword>
<dbReference type="InterPro" id="IPR005899">
    <property type="entry name" value="Na_pump_deCOase"/>
</dbReference>
<comment type="subunit">
    <text evidence="5 16">Heterotrimer of an alpha, a beta and a gamma subunit.</text>
</comment>
<dbReference type="Pfam" id="PF04277">
    <property type="entry name" value="OAD_gamma"/>
    <property type="match status" value="1"/>
</dbReference>
<keyword evidence="12 16" id="KW-0406">Ion transport</keyword>
<evidence type="ECO:0000256" key="3">
    <source>
        <dbReference type="ARBA" id="ARBA00004162"/>
    </source>
</evidence>
<evidence type="ECO:0000256" key="4">
    <source>
        <dbReference type="ARBA" id="ARBA00005844"/>
    </source>
</evidence>
<evidence type="ECO:0000256" key="13">
    <source>
        <dbReference type="ARBA" id="ARBA00023136"/>
    </source>
</evidence>
<keyword evidence="6 16" id="KW-0813">Transport</keyword>
<accession>A0A5C9A5V3</accession>
<evidence type="ECO:0000256" key="14">
    <source>
        <dbReference type="ARBA" id="ARBA00023201"/>
    </source>
</evidence>
<reference evidence="18 19" key="1">
    <citation type="submission" date="2019-08" db="EMBL/GenBank/DDBJ databases">
        <title>Parahaliea maris sp. nov., isolated from the surface seawater.</title>
        <authorList>
            <person name="Liu Y."/>
        </authorList>
    </citation>
    <scope>NUCLEOTIDE SEQUENCE [LARGE SCALE GENOMIC DNA]</scope>
    <source>
        <strain evidence="18 19">HSLHS9</strain>
    </source>
</reference>
<evidence type="ECO:0000256" key="6">
    <source>
        <dbReference type="ARBA" id="ARBA00022448"/>
    </source>
</evidence>
<evidence type="ECO:0000313" key="19">
    <source>
        <dbReference type="Proteomes" id="UP000321039"/>
    </source>
</evidence>
<evidence type="ECO:0000256" key="16">
    <source>
        <dbReference type="HAMAP-Rule" id="MF_00404"/>
    </source>
</evidence>
<dbReference type="AlphaFoldDB" id="A0A5C9A5V3"/>
<evidence type="ECO:0000256" key="10">
    <source>
        <dbReference type="ARBA" id="ARBA00022989"/>
    </source>
</evidence>
<dbReference type="EC" id="7.2.4.2" evidence="16"/>
<organism evidence="18 19">
    <name type="scientific">Parahaliea maris</name>
    <dbReference type="NCBI Taxonomy" id="2716870"/>
    <lineage>
        <taxon>Bacteria</taxon>
        <taxon>Pseudomonadati</taxon>
        <taxon>Pseudomonadota</taxon>
        <taxon>Gammaproteobacteria</taxon>
        <taxon>Cellvibrionales</taxon>
        <taxon>Halieaceae</taxon>
        <taxon>Parahaliea</taxon>
    </lineage>
</organism>
<keyword evidence="19" id="KW-1185">Reference proteome</keyword>
<sequence length="83" mass="8992">MQAGIIDQGLELMLYGMGTVVVFLALLVLATTVMSRLVERYFPEPEPELPAPRKAAALAADPAADPQLVAVISAAIHQHRNRR</sequence>
<dbReference type="HAMAP" id="MF_00404">
    <property type="entry name" value="OadG"/>
    <property type="match status" value="1"/>
</dbReference>
<evidence type="ECO:0000256" key="12">
    <source>
        <dbReference type="ARBA" id="ARBA00023065"/>
    </source>
</evidence>
<dbReference type="GO" id="GO:0005886">
    <property type="term" value="C:plasma membrane"/>
    <property type="evidence" value="ECO:0007669"/>
    <property type="project" value="UniProtKB-SubCell"/>
</dbReference>
<evidence type="ECO:0000256" key="7">
    <source>
        <dbReference type="ARBA" id="ARBA00022475"/>
    </source>
</evidence>
<dbReference type="InterPro" id="IPR023424">
    <property type="entry name" value="OadG"/>
</dbReference>
<comment type="catalytic activity">
    <reaction evidence="15 16 17">
        <text>oxaloacetate + 2 Na(+)(in) + H(+) = pyruvate + 2 Na(+)(out) + CO2</text>
        <dbReference type="Rhea" id="RHEA:57724"/>
        <dbReference type="ChEBI" id="CHEBI:15361"/>
        <dbReference type="ChEBI" id="CHEBI:15378"/>
        <dbReference type="ChEBI" id="CHEBI:16452"/>
        <dbReference type="ChEBI" id="CHEBI:16526"/>
        <dbReference type="ChEBI" id="CHEBI:29101"/>
        <dbReference type="EC" id="7.2.4.2"/>
    </reaction>
</comment>
<comment type="similarity">
    <text evidence="4 16 17">Belongs to the OadG family.</text>
</comment>
<dbReference type="EMBL" id="VRZA01000002">
    <property type="protein sequence ID" value="TXS95382.1"/>
    <property type="molecule type" value="Genomic_DNA"/>
</dbReference>
<keyword evidence="13 16" id="KW-0472">Membrane</keyword>
<dbReference type="GO" id="GO:0015451">
    <property type="term" value="F:decarboxylation-driven active transmembrane transporter activity"/>
    <property type="evidence" value="ECO:0007669"/>
    <property type="project" value="UniProtKB-EC"/>
</dbReference>
<keyword evidence="10 16" id="KW-1133">Transmembrane helix</keyword>
<comment type="caution">
    <text evidence="18">The sequence shown here is derived from an EMBL/GenBank/DDBJ whole genome shotgun (WGS) entry which is preliminary data.</text>
</comment>
<evidence type="ECO:0000256" key="15">
    <source>
        <dbReference type="ARBA" id="ARBA00048176"/>
    </source>
</evidence>
<keyword evidence="7 16" id="KW-1003">Cell membrane</keyword>
<evidence type="ECO:0000256" key="11">
    <source>
        <dbReference type="ARBA" id="ARBA00023053"/>
    </source>
</evidence>
<name>A0A5C9A5V3_9GAMM</name>
<dbReference type="NCBIfam" id="TIGR01195">
    <property type="entry name" value="oadG_fam"/>
    <property type="match status" value="1"/>
</dbReference>
<evidence type="ECO:0000256" key="2">
    <source>
        <dbReference type="ARBA" id="ARBA00003002"/>
    </source>
</evidence>
<evidence type="ECO:0000256" key="17">
    <source>
        <dbReference type="RuleBase" id="RU004278"/>
    </source>
</evidence>
<protein>
    <recommendedName>
        <fullName evidence="16">Probable oxaloacetate decarboxylase gamma chain</fullName>
        <ecNumber evidence="16">7.2.4.2</ecNumber>
    </recommendedName>
</protein>
<dbReference type="RefSeq" id="WP_148067293.1">
    <property type="nucleotide sequence ID" value="NZ_VRZA01000002.1"/>
</dbReference>
<evidence type="ECO:0000256" key="5">
    <source>
        <dbReference type="ARBA" id="ARBA00011869"/>
    </source>
</evidence>
<dbReference type="GO" id="GO:0015081">
    <property type="term" value="F:sodium ion transmembrane transporter activity"/>
    <property type="evidence" value="ECO:0007669"/>
    <property type="project" value="UniProtKB-UniRule"/>
</dbReference>
<evidence type="ECO:0000256" key="8">
    <source>
        <dbReference type="ARBA" id="ARBA00022692"/>
    </source>
</evidence>
<comment type="function">
    <text evidence="2 16 17">Catalyzes the decarboxylation of oxaloacetate coupled to Na(+) translocation.</text>
</comment>
<keyword evidence="11 16" id="KW-0915">Sodium</keyword>
<dbReference type="Proteomes" id="UP000321039">
    <property type="component" value="Unassembled WGS sequence"/>
</dbReference>
<proteinExistence type="inferred from homology"/>
<comment type="cofactor">
    <cofactor evidence="1 16 17">
        <name>Na(+)</name>
        <dbReference type="ChEBI" id="CHEBI:29101"/>
    </cofactor>
</comment>
<evidence type="ECO:0000313" key="18">
    <source>
        <dbReference type="EMBL" id="TXS95382.1"/>
    </source>
</evidence>
<evidence type="ECO:0000256" key="9">
    <source>
        <dbReference type="ARBA" id="ARBA00022967"/>
    </source>
</evidence>
<evidence type="ECO:0000256" key="1">
    <source>
        <dbReference type="ARBA" id="ARBA00001959"/>
    </source>
</evidence>
<keyword evidence="9 16" id="KW-1278">Translocase</keyword>